<dbReference type="InterPro" id="IPR035068">
    <property type="entry name" value="TldD/PmbA_N"/>
</dbReference>
<dbReference type="OrthoDB" id="9803213at2"/>
<dbReference type="Pfam" id="PF01523">
    <property type="entry name" value="PmbA_TldD_1st"/>
    <property type="match status" value="1"/>
</dbReference>
<dbReference type="Proteomes" id="UP000007030">
    <property type="component" value="Chromosome"/>
</dbReference>
<organism evidence="5 6">
    <name type="scientific">Marinithermus hydrothermalis (strain DSM 14884 / JCM 11576 / T1)</name>
    <dbReference type="NCBI Taxonomy" id="869210"/>
    <lineage>
        <taxon>Bacteria</taxon>
        <taxon>Thermotogati</taxon>
        <taxon>Deinococcota</taxon>
        <taxon>Deinococci</taxon>
        <taxon>Thermales</taxon>
        <taxon>Thermaceae</taxon>
        <taxon>Marinithermus</taxon>
    </lineage>
</organism>
<protein>
    <submittedName>
        <fullName evidence="5">Peptidase U62 modulator of DNA gyrase</fullName>
    </submittedName>
</protein>
<dbReference type="KEGG" id="mhd:Marky_1591"/>
<dbReference type="GO" id="GO:0008237">
    <property type="term" value="F:metallopeptidase activity"/>
    <property type="evidence" value="ECO:0007669"/>
    <property type="project" value="InterPro"/>
</dbReference>
<dbReference type="Pfam" id="PF19289">
    <property type="entry name" value="PmbA_TldD_3rd"/>
    <property type="match status" value="1"/>
</dbReference>
<feature type="domain" description="Metalloprotease TldD/E N-terminal" evidence="2">
    <location>
        <begin position="22"/>
        <end position="85"/>
    </location>
</feature>
<dbReference type="SUPFAM" id="SSF111283">
    <property type="entry name" value="Putative modulator of DNA gyrase, PmbA/TldD"/>
    <property type="match status" value="1"/>
</dbReference>
<name>F2NQW2_MARHT</name>
<dbReference type="InterPro" id="IPR036059">
    <property type="entry name" value="TldD/PmbA_sf"/>
</dbReference>
<dbReference type="InterPro" id="IPR002510">
    <property type="entry name" value="Metalloprtase-TldD/E_N"/>
</dbReference>
<evidence type="ECO:0000259" key="3">
    <source>
        <dbReference type="Pfam" id="PF19289"/>
    </source>
</evidence>
<dbReference type="EMBL" id="CP002630">
    <property type="protein sequence ID" value="AEB12326.1"/>
    <property type="molecule type" value="Genomic_DNA"/>
</dbReference>
<sequence length="437" mass="46869">MTFEEAKTYLLERAQALRVQLEVFGSHQRELSLKAHEGRLEEVKQAQRGGIGLRLVENGRVGYAYTEDLTPPSLDWALEEARQNAALQSETGGFLPKGHALGHQDTLGEGLSAPLEAKQRAALEFEANLRKDPRVGQVMFAGYTEREVAVHLGSTEGASGTYRAGLAGLMGSMVMREGTSLKQGWGADWAGEFHVLDPGRTAHTLLERTGRLLGARPLKTGRYTAYLEPRAFAHLLLAFWSLWSGKAVLEGKSRLAGKLGTRIASPAVTLVDDPTFPQGLVRRPFDAEGTPARRTVLVEAGVLRNYLTNSEAALRLGVANTGHAARDYRGTLGVAPTNLVVEPGAGVTFETGVIVSEVMGVHAGANPISGEFSLQALGLWVEDGEIRHPVENFAISGNFLELLERVVAVGAELEWTFMGVAVGTPVVAVADLSFAGA</sequence>
<feature type="domain" description="Metalloprotease TldD/E C-terminal" evidence="3">
    <location>
        <begin position="220"/>
        <end position="436"/>
    </location>
</feature>
<proteinExistence type="inferred from homology"/>
<dbReference type="GO" id="GO:0006508">
    <property type="term" value="P:proteolysis"/>
    <property type="evidence" value="ECO:0007669"/>
    <property type="project" value="InterPro"/>
</dbReference>
<accession>F2NQW2</accession>
<evidence type="ECO:0000313" key="5">
    <source>
        <dbReference type="EMBL" id="AEB12326.1"/>
    </source>
</evidence>
<dbReference type="InterPro" id="IPR047657">
    <property type="entry name" value="PmbA"/>
</dbReference>
<reference evidence="5 6" key="1">
    <citation type="journal article" date="2012" name="Stand. Genomic Sci.">
        <title>Complete genome sequence of the aerobic, heterotroph Marinithermus hydrothermalis type strain (T1(T)) from a deep-sea hydrothermal vent chimney.</title>
        <authorList>
            <person name="Copeland A."/>
            <person name="Gu W."/>
            <person name="Yasawong M."/>
            <person name="Lapidus A."/>
            <person name="Lucas S."/>
            <person name="Deshpande S."/>
            <person name="Pagani I."/>
            <person name="Tapia R."/>
            <person name="Cheng J.F."/>
            <person name="Goodwin L.A."/>
            <person name="Pitluck S."/>
            <person name="Liolios K."/>
            <person name="Ivanova N."/>
            <person name="Mavromatis K."/>
            <person name="Mikhailova N."/>
            <person name="Pati A."/>
            <person name="Chen A."/>
            <person name="Palaniappan K."/>
            <person name="Land M."/>
            <person name="Pan C."/>
            <person name="Brambilla E.M."/>
            <person name="Rohde M."/>
            <person name="Tindall B.J."/>
            <person name="Sikorski J."/>
            <person name="Goker M."/>
            <person name="Detter J.C."/>
            <person name="Bristow J."/>
            <person name="Eisen J.A."/>
            <person name="Markowitz V."/>
            <person name="Hugenholtz P."/>
            <person name="Kyrpides N.C."/>
            <person name="Klenk H.P."/>
            <person name="Woyke T."/>
        </authorList>
    </citation>
    <scope>NUCLEOTIDE SEQUENCE [LARGE SCALE GENOMIC DNA]</scope>
    <source>
        <strain evidence="6">DSM 14884 / JCM 11576 / T1</strain>
    </source>
</reference>
<evidence type="ECO:0000259" key="4">
    <source>
        <dbReference type="Pfam" id="PF19290"/>
    </source>
</evidence>
<evidence type="ECO:0000259" key="2">
    <source>
        <dbReference type="Pfam" id="PF01523"/>
    </source>
</evidence>
<dbReference type="eggNOG" id="COG0312">
    <property type="taxonomic scope" value="Bacteria"/>
</dbReference>
<dbReference type="STRING" id="869210.Marky_1591"/>
<dbReference type="InterPro" id="IPR045569">
    <property type="entry name" value="Metalloprtase-TldD/E_C"/>
</dbReference>
<evidence type="ECO:0000313" key="6">
    <source>
        <dbReference type="Proteomes" id="UP000007030"/>
    </source>
</evidence>
<evidence type="ECO:0000256" key="1">
    <source>
        <dbReference type="ARBA" id="ARBA00005836"/>
    </source>
</evidence>
<dbReference type="Gene3D" id="3.30.2290.10">
    <property type="entry name" value="PmbA/TldD superfamily"/>
    <property type="match status" value="1"/>
</dbReference>
<dbReference type="PANTHER" id="PTHR43421">
    <property type="entry name" value="METALLOPROTEASE PMBA"/>
    <property type="match status" value="1"/>
</dbReference>
<dbReference type="RefSeq" id="WP_013704373.1">
    <property type="nucleotide sequence ID" value="NC_015387.1"/>
</dbReference>
<keyword evidence="6" id="KW-1185">Reference proteome</keyword>
<dbReference type="InterPro" id="IPR045570">
    <property type="entry name" value="Metalloprtase-TldD/E_cen_dom"/>
</dbReference>
<comment type="similarity">
    <text evidence="1">Belongs to the peptidase U62 family.</text>
</comment>
<gene>
    <name evidence="5" type="ordered locus">Marky_1591</name>
</gene>
<dbReference type="GO" id="GO:0005829">
    <property type="term" value="C:cytosol"/>
    <property type="evidence" value="ECO:0007669"/>
    <property type="project" value="TreeGrafter"/>
</dbReference>
<dbReference type="PANTHER" id="PTHR43421:SF1">
    <property type="entry name" value="METALLOPROTEASE PMBA"/>
    <property type="match status" value="1"/>
</dbReference>
<dbReference type="AlphaFoldDB" id="F2NQW2"/>
<feature type="domain" description="Metalloprotease TldD/E central" evidence="4">
    <location>
        <begin position="112"/>
        <end position="213"/>
    </location>
</feature>
<dbReference type="Pfam" id="PF19290">
    <property type="entry name" value="PmbA_TldD_2nd"/>
    <property type="match status" value="1"/>
</dbReference>
<dbReference type="HOGENOM" id="CLU_026425_0_0_0"/>